<evidence type="ECO:0000256" key="1">
    <source>
        <dbReference type="ARBA" id="ARBA00004251"/>
    </source>
</evidence>
<evidence type="ECO:0000259" key="19">
    <source>
        <dbReference type="PROSITE" id="PS50234"/>
    </source>
</evidence>
<dbReference type="Pfam" id="PF07645">
    <property type="entry name" value="EGF_CA"/>
    <property type="match status" value="2"/>
</dbReference>
<dbReference type="CDD" id="cd00033">
    <property type="entry name" value="CCP"/>
    <property type="match status" value="8"/>
</dbReference>
<dbReference type="InterPro" id="IPR035914">
    <property type="entry name" value="Sperma_CUB_dom_sf"/>
</dbReference>
<dbReference type="GO" id="GO:0023052">
    <property type="term" value="P:signaling"/>
    <property type="evidence" value="ECO:0007669"/>
    <property type="project" value="UniProtKB-ARBA"/>
</dbReference>
<dbReference type="PROSITE" id="PS01186">
    <property type="entry name" value="EGF_2"/>
    <property type="match status" value="8"/>
</dbReference>
<dbReference type="InterPro" id="IPR000859">
    <property type="entry name" value="CUB_dom"/>
</dbReference>
<dbReference type="Proteomes" id="UP000515163">
    <property type="component" value="Unplaced"/>
</dbReference>
<feature type="domain" description="Sushi" evidence="21">
    <location>
        <begin position="1611"/>
        <end position="1673"/>
    </location>
</feature>
<feature type="domain" description="Sushi" evidence="21">
    <location>
        <begin position="1738"/>
        <end position="1796"/>
    </location>
</feature>
<feature type="domain" description="EGF-like" evidence="18">
    <location>
        <begin position="1214"/>
        <end position="1250"/>
    </location>
</feature>
<keyword evidence="11" id="KW-0472">Membrane</keyword>
<evidence type="ECO:0000256" key="12">
    <source>
        <dbReference type="ARBA" id="ARBA00023157"/>
    </source>
</evidence>
<dbReference type="GO" id="GO:0005509">
    <property type="term" value="F:calcium ion binding"/>
    <property type="evidence" value="ECO:0007669"/>
    <property type="project" value="InterPro"/>
</dbReference>
<dbReference type="InterPro" id="IPR018097">
    <property type="entry name" value="EGF_Ca-bd_CS"/>
</dbReference>
<feature type="domain" description="EGF-like" evidence="18">
    <location>
        <begin position="1176"/>
        <end position="1212"/>
    </location>
</feature>
<keyword evidence="22" id="KW-1185">Reference proteome</keyword>
<evidence type="ECO:0000256" key="6">
    <source>
        <dbReference type="ARBA" id="ARBA00022692"/>
    </source>
</evidence>
<dbReference type="SMART" id="SM00042">
    <property type="entry name" value="CUB"/>
    <property type="match status" value="2"/>
</dbReference>
<feature type="domain" description="Sushi" evidence="21">
    <location>
        <begin position="365"/>
        <end position="429"/>
    </location>
</feature>
<dbReference type="Pfam" id="PF00092">
    <property type="entry name" value="VWA"/>
    <property type="match status" value="1"/>
</dbReference>
<evidence type="ECO:0000313" key="23">
    <source>
        <dbReference type="RefSeq" id="XP_031571123.1"/>
    </source>
</evidence>
<feature type="disulfide bond" evidence="16">
    <location>
        <begin position="1581"/>
        <end position="1608"/>
    </location>
</feature>
<feature type="domain" description="HYR" evidence="20">
    <location>
        <begin position="595"/>
        <end position="679"/>
    </location>
</feature>
<proteinExistence type="inferred from homology"/>
<dbReference type="CDD" id="cd00198">
    <property type="entry name" value="vWFA"/>
    <property type="match status" value="1"/>
</dbReference>
<comment type="similarity">
    <text evidence="2">Belongs to the EGF domain peptide family.</text>
</comment>
<keyword evidence="16" id="KW-0768">Sushi</keyword>
<dbReference type="RefSeq" id="XP_031571123.1">
    <property type="nucleotide sequence ID" value="XM_031715263.1"/>
</dbReference>
<protein>
    <submittedName>
        <fullName evidence="23">Sushi, von Willebrand factor type A, EGF and pentraxin domain-containing protein 1-like</fullName>
    </submittedName>
</protein>
<sequence length="2142" mass="236712">MNIVFIQIRPNKRNQLARPSWLLLLRGVLPGTLILLETFSVDWLSIALKDIIRLRGSILLNQKADILFLIDSSGSLGGHQFGYEKKFIKNLLNEIVVGYSATRVEVIPFSNSASRFIRFISDPKSTNNKCYFNQRFSTLTQEHGMTNMKDAFQIAYDICLGKWSGVKRFPMKVFKTVIILLTDGDWNYPPGDNDPTPIAKKLIDQKAEIFAIGVGGTVNFRNLQILVAGQKPGVVYAFHLRDFNQFNELATYIRGDPHEKQWETVDVDASMCGNRCDGQAKCACGLIKGDYNCACPAGKAGSGIRGDCKDCPPGRYKDFKGYALECTKCPDFSTHNKHGSKNHGDCECMPGYYGNPHYLTPCKPRHCSVLADPLYGSIKGRCKTTLGSECSFECDEGYRLLGDAKRQCIVDSKKKTLVTWSGTPVTCKEVKCEKLPKVPIGFYTFKEFQCDEKDQKFDTECKHNCPPGYYMLPGTIHDTTNSRTCDYKTGTWTGEPRVCKDNQVPELYCPSNIQVKNDPGEKTASVKWTFTFDDNSLRAGAPVKKEMFSKSLEINDKETSLDLPKLLEIGKNKIQYQVTDLDNNSEKCDFEVEVLDTEPPTCSFCPPSKELMVTKSNNFLLTWDRPNCTDNSGIPPETLSSIKMGSEVIAPGVYSIQYTVKDKALNKYEDCSFFIKLRVPECKAFSPPKNGLARCINYGNVLGCSVACRDTYDFVYKPASSYSCTNGKWDTWSPANDHDQREHWPDCSKRANPSETAIKALPQFYFKGDCNDPNIQAQLKQDFVTILYPPNAPPFFCLLKPRCNAQNVKIYCGEVDASARRKRSADTRQVYFEVTYVEKSNQIQAGSDDFGNQDKFKVFKQEVDKKRDEVYRSLQKVNWGAFNTKTGLDLGGINRFNLKQAEGYCSEEGAVVRKCTKDQLQYYPKRCNFDKGDITKCIRCPVGTYYNSDKEDCDICPEGSYSPNEGALECKKCPLGTWTFGDKKENFTSCQAECGPGYFSNSGIAVCFQCPAGTYSNERRNKNCTVCPAGTTSVAATSTRLEDCGMKCAPGTFSSNSVEPCTPCPLGTYQHQLGQTTCLPCPGRLSTYGTGADSSSSCFEVNDCMSSPCQNNGKCIDTKESYRCKCNAGFMGNRCQIDIDECAVNPCSQGATCLDKVNGYTCLCPEGYNGTKCEKMIETCKTKNPCVRGTCKEKGAGAECECPVGYEGQFCERNTDECALNMCHNNAVCIGGVDSFQCLCRKGFSGQICQINDNDCKTNPCQNNGKCIDRNGFYICQCSAGYSGANCEYKINECQSEPCQNGGICTDKLNGYDCACQPTYTGVNCQHRKVKPADNVNECSSNPCLNGGVCINRYSSYMCLCKQGFTGHRCDKAIPCGTLESPIYGVMHSSGSTHGSTATFTCRAGYSIKGTGTRSCQSGQWTGTQPTCEDIDECLTGGHGCNQVCINTPGSYTCACAPGYQHTSATQCSDIKECSMNNGGCSHFCHERPGGVTCSCPYGMKLLSGGRTCSDIDECSRGNGGCEHTCFNTFRSFKCLCNRGYRLNSNQRNCDGLSCPALIPVADSTKQGNSNLVGTAVRYTCNTGFRIIGSSKRECRADLQWSGVQPRCERLYCREVGTVKNAVRSLVNYYNNRPVVGSIARFACNLHHVMQGSPDRVCQADGSWSGKLPRCIPASCSKLNPPSRGTVQGYRFELGATLRITCDKGYQLKPASSSFRTCVKTPSGGGTWSGQDPVCEIVDCGNVKPPYGGYRTLPGGTKYQAVVTYTCKPQHHLQGKPSRVCQADGTWSGSQPVCLERSCGYLDPPVNGEKIGEEHQYGQSVMFKCNTGYNLIGSSNVTCQTSGQWSHSVPSCQIVNCGDPGTPVNGVRFGNTFTYMSSVFLECNPGYKLVGAIERKCQVNGQWSDTQPTCVATSCGRLRVGPTGTITSPNYPLDYGNNEYCTWEIRVPVDKKVRLNFKDFKTELGKDLLMIYDTNQKTPTIYFDGTTNMPGPFTSSGNSLRLRFISDGQTAMKGFKVDYTQIDMNCGGTLLDPKGVITSPKYPNPYDNNLDCVWLIARPNDKIAMSLLEFDTEDHHDFLAISFGREVTKKLTYEWSGLGTSIKPFGCLNYMWLRFKTNWITTGRVRKGFKIQYRGVNKNQIA</sequence>
<evidence type="ECO:0000256" key="7">
    <source>
        <dbReference type="ARBA" id="ARBA00022729"/>
    </source>
</evidence>
<feature type="domain" description="Sushi" evidence="21">
    <location>
        <begin position="1553"/>
        <end position="1610"/>
    </location>
</feature>
<evidence type="ECO:0000256" key="13">
    <source>
        <dbReference type="ARBA" id="ARBA00023170"/>
    </source>
</evidence>
<dbReference type="FunFam" id="2.10.25.10:FF:000391">
    <property type="entry name" value="Weary, isoform C"/>
    <property type="match status" value="1"/>
</dbReference>
<feature type="domain" description="CUB" evidence="17">
    <location>
        <begin position="1915"/>
        <end position="2022"/>
    </location>
</feature>
<dbReference type="PROSITE" id="PS01187">
    <property type="entry name" value="EGF_CA"/>
    <property type="match status" value="4"/>
</dbReference>
<evidence type="ECO:0000259" key="18">
    <source>
        <dbReference type="PROSITE" id="PS50026"/>
    </source>
</evidence>
<dbReference type="PROSITE" id="PS01180">
    <property type="entry name" value="CUB"/>
    <property type="match status" value="2"/>
</dbReference>
<evidence type="ECO:0000256" key="2">
    <source>
        <dbReference type="ARBA" id="ARBA00006373"/>
    </source>
</evidence>
<feature type="domain" description="EGF-like" evidence="18">
    <location>
        <begin position="1430"/>
        <end position="1469"/>
    </location>
</feature>
<evidence type="ECO:0000259" key="20">
    <source>
        <dbReference type="PROSITE" id="PS50825"/>
    </source>
</evidence>
<feature type="domain" description="EGF-like" evidence="18">
    <location>
        <begin position="1511"/>
        <end position="1551"/>
    </location>
</feature>
<organism evidence="22 23">
    <name type="scientific">Actinia tenebrosa</name>
    <name type="common">Australian red waratah sea anemone</name>
    <dbReference type="NCBI Taxonomy" id="6105"/>
    <lineage>
        <taxon>Eukaryota</taxon>
        <taxon>Metazoa</taxon>
        <taxon>Cnidaria</taxon>
        <taxon>Anthozoa</taxon>
        <taxon>Hexacorallia</taxon>
        <taxon>Actiniaria</taxon>
        <taxon>Actiniidae</taxon>
        <taxon>Actinia</taxon>
    </lineage>
</organism>
<dbReference type="CDD" id="cd00041">
    <property type="entry name" value="CUB"/>
    <property type="match status" value="2"/>
</dbReference>
<dbReference type="FunFam" id="2.10.50.10:FF:000032">
    <property type="entry name" value="Uncharacterized protein, isoform A"/>
    <property type="match status" value="1"/>
</dbReference>
<dbReference type="InterPro" id="IPR011641">
    <property type="entry name" value="Tyr-kin_ephrin_A/B_rcpt-like"/>
</dbReference>
<keyword evidence="14" id="KW-0325">Glycoprotein</keyword>
<feature type="disulfide bond" evidence="16">
    <location>
        <begin position="1825"/>
        <end position="1852"/>
    </location>
</feature>
<name>A0A6P8IYU7_ACTTE</name>
<feature type="domain" description="VWFA" evidence="19">
    <location>
        <begin position="65"/>
        <end position="253"/>
    </location>
</feature>
<dbReference type="Pfam" id="PF00008">
    <property type="entry name" value="EGF"/>
    <property type="match status" value="4"/>
</dbReference>
<comment type="subcellular location">
    <subcellularLocation>
        <location evidence="1">Cell membrane</location>
        <topology evidence="1">Single-pass type I membrane protein</topology>
    </subcellularLocation>
</comment>
<dbReference type="SMART" id="SM00327">
    <property type="entry name" value="VWA"/>
    <property type="match status" value="1"/>
</dbReference>
<dbReference type="InParanoid" id="A0A6P8IYU7"/>
<feature type="disulfide bond" evidence="16">
    <location>
        <begin position="1767"/>
        <end position="1794"/>
    </location>
</feature>
<dbReference type="SUPFAM" id="SSF57196">
    <property type="entry name" value="EGF/Laminin"/>
    <property type="match status" value="5"/>
</dbReference>
<evidence type="ECO:0000256" key="16">
    <source>
        <dbReference type="PROSITE-ProRule" id="PRU00302"/>
    </source>
</evidence>
<reference evidence="23" key="1">
    <citation type="submission" date="2025-08" db="UniProtKB">
        <authorList>
            <consortium name="RefSeq"/>
        </authorList>
    </citation>
    <scope>IDENTIFICATION</scope>
    <source>
        <tissue evidence="23">Tentacle</tissue>
    </source>
</reference>
<dbReference type="Gene3D" id="2.10.50.10">
    <property type="entry name" value="Tumor Necrosis Factor Receptor, subunit A, domain 2"/>
    <property type="match status" value="3"/>
</dbReference>
<feature type="unsure residue" description="D or N" evidence="23">
    <location>
        <position position="954"/>
    </location>
</feature>
<dbReference type="PRINTS" id="PR00010">
    <property type="entry name" value="EGFBLOOD"/>
</dbReference>
<keyword evidence="4 15" id="KW-0245">EGF-like domain</keyword>
<feature type="disulfide bond" evidence="15">
    <location>
        <begin position="1164"/>
        <end position="1173"/>
    </location>
</feature>
<dbReference type="PROSITE" id="PS50026">
    <property type="entry name" value="EGF_3"/>
    <property type="match status" value="9"/>
</dbReference>
<dbReference type="GO" id="GO:0006897">
    <property type="term" value="P:endocytosis"/>
    <property type="evidence" value="ECO:0007669"/>
    <property type="project" value="UniProtKB-KW"/>
</dbReference>
<dbReference type="SMART" id="SM00032">
    <property type="entry name" value="CCP"/>
    <property type="match status" value="9"/>
</dbReference>
<feature type="disulfide bond" evidence="15">
    <location>
        <begin position="1316"/>
        <end position="1325"/>
    </location>
</feature>
<dbReference type="FunFam" id="2.60.120.290:FF:000005">
    <property type="entry name" value="Procollagen C-endopeptidase enhancer 1"/>
    <property type="match status" value="1"/>
</dbReference>
<feature type="domain" description="Sushi" evidence="21">
    <location>
        <begin position="1368"/>
        <end position="1430"/>
    </location>
</feature>
<dbReference type="SUPFAM" id="SSF49854">
    <property type="entry name" value="Spermadhesin, CUB domain"/>
    <property type="match status" value="2"/>
</dbReference>
<dbReference type="InterPro" id="IPR035976">
    <property type="entry name" value="Sushi/SCR/CCP_sf"/>
</dbReference>
<dbReference type="FunFam" id="2.10.25.10:FF:000143">
    <property type="entry name" value="Protein crumbs 1"/>
    <property type="match status" value="1"/>
</dbReference>
<dbReference type="FunFam" id="2.10.25.10:FF:000038">
    <property type="entry name" value="Fibrillin 2"/>
    <property type="match status" value="1"/>
</dbReference>
<feature type="domain" description="Sushi" evidence="21">
    <location>
        <begin position="1797"/>
        <end position="1854"/>
    </location>
</feature>
<comment type="caution">
    <text evidence="15">Lacks conserved residue(s) required for the propagation of feature annotation.</text>
</comment>
<dbReference type="InterPro" id="IPR009030">
    <property type="entry name" value="Growth_fac_rcpt_cys_sf"/>
</dbReference>
<keyword evidence="13" id="KW-0675">Receptor</keyword>
<feature type="disulfide bond" evidence="15">
    <location>
        <begin position="1126"/>
        <end position="1135"/>
    </location>
</feature>
<evidence type="ECO:0000259" key="17">
    <source>
        <dbReference type="PROSITE" id="PS01180"/>
    </source>
</evidence>
<dbReference type="SMART" id="SM00179">
    <property type="entry name" value="EGF_CA"/>
    <property type="match status" value="10"/>
</dbReference>
<dbReference type="OrthoDB" id="6515930at2759"/>
<dbReference type="InterPro" id="IPR002035">
    <property type="entry name" value="VWF_A"/>
</dbReference>
<evidence type="ECO:0000313" key="22">
    <source>
        <dbReference type="Proteomes" id="UP000515163"/>
    </source>
</evidence>
<keyword evidence="3" id="KW-1003">Cell membrane</keyword>
<evidence type="ECO:0000256" key="15">
    <source>
        <dbReference type="PROSITE-ProRule" id="PRU00076"/>
    </source>
</evidence>
<dbReference type="PANTHER" id="PTHR45656">
    <property type="entry name" value="PROTEIN CBR-CLEC-78"/>
    <property type="match status" value="1"/>
</dbReference>
<dbReference type="Gene3D" id="2.10.25.10">
    <property type="entry name" value="Laminin"/>
    <property type="match status" value="10"/>
</dbReference>
<dbReference type="FunFam" id="2.10.25.10:FF:000117">
    <property type="entry name" value="Delta-like protein"/>
    <property type="match status" value="1"/>
</dbReference>
<feature type="disulfide bond" evidence="15">
    <location>
        <begin position="1202"/>
        <end position="1211"/>
    </location>
</feature>
<dbReference type="Pfam" id="PF14670">
    <property type="entry name" value="FXa_inhibition"/>
    <property type="match status" value="1"/>
</dbReference>
<dbReference type="Pfam" id="PF00431">
    <property type="entry name" value="CUB"/>
    <property type="match status" value="2"/>
</dbReference>
<dbReference type="InterPro" id="IPR000436">
    <property type="entry name" value="Sushi_SCR_CCP_dom"/>
</dbReference>
<feature type="domain" description="Sushi" evidence="21">
    <location>
        <begin position="1674"/>
        <end position="1737"/>
    </location>
</feature>
<keyword evidence="8" id="KW-0677">Repeat</keyword>
<dbReference type="InterPro" id="IPR036465">
    <property type="entry name" value="vWFA_dom_sf"/>
</dbReference>
<feature type="domain" description="EGF-like" evidence="18">
    <location>
        <begin position="1138"/>
        <end position="1174"/>
    </location>
</feature>
<dbReference type="PROSITE" id="PS50923">
    <property type="entry name" value="SUSHI"/>
    <property type="match status" value="9"/>
</dbReference>
<feature type="domain" description="EGF-like" evidence="18">
    <location>
        <begin position="1335"/>
        <end position="1371"/>
    </location>
</feature>
<dbReference type="SMART" id="SM00181">
    <property type="entry name" value="EGF"/>
    <property type="match status" value="12"/>
</dbReference>
<dbReference type="FunFam" id="2.10.25.10:FF:000009">
    <property type="entry name" value="Low-density lipoprotein receptor isoform 1"/>
    <property type="match status" value="1"/>
</dbReference>
<evidence type="ECO:0000256" key="14">
    <source>
        <dbReference type="ARBA" id="ARBA00023180"/>
    </source>
</evidence>
<feature type="disulfide bond" evidence="15">
    <location>
        <begin position="1278"/>
        <end position="1287"/>
    </location>
</feature>
<evidence type="ECO:0000256" key="10">
    <source>
        <dbReference type="ARBA" id="ARBA00022989"/>
    </source>
</evidence>
<keyword evidence="5" id="KW-0254">Endocytosis</keyword>
<dbReference type="SUPFAM" id="SSF57184">
    <property type="entry name" value="Growth factor receptor domain"/>
    <property type="match status" value="4"/>
</dbReference>
<feature type="disulfide bond" evidence="15">
    <location>
        <begin position="1361"/>
        <end position="1370"/>
    </location>
</feature>
<dbReference type="InterPro" id="IPR003410">
    <property type="entry name" value="HYR_dom"/>
</dbReference>
<dbReference type="Pfam" id="PF07699">
    <property type="entry name" value="Ephrin_rec_like"/>
    <property type="match status" value="4"/>
</dbReference>
<dbReference type="PROSITE" id="PS50825">
    <property type="entry name" value="HYR"/>
    <property type="match status" value="1"/>
</dbReference>
<dbReference type="SUPFAM" id="SSF57535">
    <property type="entry name" value="Complement control module/SCR domain"/>
    <property type="match status" value="8"/>
</dbReference>
<dbReference type="Gene3D" id="3.40.50.410">
    <property type="entry name" value="von Willebrand factor, type A domain"/>
    <property type="match status" value="1"/>
</dbReference>
<feature type="domain" description="CUB" evidence="17">
    <location>
        <begin position="2026"/>
        <end position="2136"/>
    </location>
</feature>
<keyword evidence="7" id="KW-0732">Signal</keyword>
<dbReference type="InterPro" id="IPR000152">
    <property type="entry name" value="EGF-type_Asp/Asn_hydroxyl_site"/>
</dbReference>
<evidence type="ECO:0000256" key="5">
    <source>
        <dbReference type="ARBA" id="ARBA00022583"/>
    </source>
</evidence>
<feature type="domain" description="EGF-like" evidence="18">
    <location>
        <begin position="1252"/>
        <end position="1288"/>
    </location>
</feature>
<dbReference type="InterPro" id="IPR000742">
    <property type="entry name" value="EGF"/>
</dbReference>
<keyword evidence="9" id="KW-0106">Calcium</keyword>
<keyword evidence="6" id="KW-0812">Transmembrane</keyword>
<dbReference type="PROSITE" id="PS50234">
    <property type="entry name" value="VWFA"/>
    <property type="match status" value="1"/>
</dbReference>
<dbReference type="SMART" id="SM01411">
    <property type="entry name" value="Ephrin_rec_like"/>
    <property type="match status" value="4"/>
</dbReference>
<accession>A0A6P8IYU7</accession>
<feature type="disulfide bond" evidence="16">
    <location>
        <begin position="1883"/>
        <end position="1910"/>
    </location>
</feature>
<dbReference type="PROSITE" id="PS00022">
    <property type="entry name" value="EGF_1"/>
    <property type="match status" value="7"/>
</dbReference>
<feature type="disulfide bond" evidence="16">
    <location>
        <begin position="1644"/>
        <end position="1671"/>
    </location>
</feature>
<evidence type="ECO:0000256" key="8">
    <source>
        <dbReference type="ARBA" id="ARBA00022737"/>
    </source>
</evidence>
<feature type="domain" description="EGF-like" evidence="18">
    <location>
        <begin position="1100"/>
        <end position="1136"/>
    </location>
</feature>
<evidence type="ECO:0000256" key="3">
    <source>
        <dbReference type="ARBA" id="ARBA00022475"/>
    </source>
</evidence>
<evidence type="ECO:0000256" key="9">
    <source>
        <dbReference type="ARBA" id="ARBA00022837"/>
    </source>
</evidence>
<dbReference type="Pfam" id="PF12661">
    <property type="entry name" value="hEGF"/>
    <property type="match status" value="2"/>
</dbReference>
<dbReference type="CDD" id="cd00054">
    <property type="entry name" value="EGF_CA"/>
    <property type="match status" value="6"/>
</dbReference>
<dbReference type="Gene3D" id="2.60.120.290">
    <property type="entry name" value="Spermadhesin, CUB domain"/>
    <property type="match status" value="2"/>
</dbReference>
<dbReference type="FunFam" id="2.10.25.10:FF:000004">
    <property type="entry name" value="Neurogenic locus notch 1"/>
    <property type="match status" value="2"/>
</dbReference>
<feature type="domain" description="Sushi" evidence="21">
    <location>
        <begin position="430"/>
        <end position="501"/>
    </location>
</feature>
<dbReference type="Pfam" id="PF00084">
    <property type="entry name" value="Sushi"/>
    <property type="match status" value="8"/>
</dbReference>
<dbReference type="SUPFAM" id="SSF53300">
    <property type="entry name" value="vWA-like"/>
    <property type="match status" value="1"/>
</dbReference>
<dbReference type="InterPro" id="IPR049883">
    <property type="entry name" value="NOTCH1_EGF-like"/>
</dbReference>
<evidence type="ECO:0000256" key="11">
    <source>
        <dbReference type="ARBA" id="ARBA00023136"/>
    </source>
</evidence>
<dbReference type="PANTHER" id="PTHR45656:SF4">
    <property type="entry name" value="PROTEIN CBR-CLEC-78"/>
    <property type="match status" value="1"/>
</dbReference>
<evidence type="ECO:0000256" key="4">
    <source>
        <dbReference type="ARBA" id="ARBA00022536"/>
    </source>
</evidence>
<feature type="disulfide bond" evidence="15">
    <location>
        <begin position="1240"/>
        <end position="1249"/>
    </location>
</feature>
<dbReference type="Gene3D" id="2.10.70.10">
    <property type="entry name" value="Complement Module, domain 1"/>
    <property type="match status" value="9"/>
</dbReference>
<dbReference type="FunFam" id="2.10.70.10:FF:000011">
    <property type="entry name" value="CUB and sushi domain-containing protein 3 isoform A"/>
    <property type="match status" value="1"/>
</dbReference>
<keyword evidence="10" id="KW-1133">Transmembrane helix</keyword>
<keyword evidence="12 15" id="KW-1015">Disulfide bond</keyword>
<dbReference type="GO" id="GO:0007154">
    <property type="term" value="P:cell communication"/>
    <property type="evidence" value="ECO:0007669"/>
    <property type="project" value="UniProtKB-ARBA"/>
</dbReference>
<evidence type="ECO:0000259" key="21">
    <source>
        <dbReference type="PROSITE" id="PS50923"/>
    </source>
</evidence>
<feature type="domain" description="Sushi" evidence="21">
    <location>
        <begin position="1855"/>
        <end position="1912"/>
    </location>
</feature>
<dbReference type="InterPro" id="IPR013032">
    <property type="entry name" value="EGF-like_CS"/>
</dbReference>
<dbReference type="Pfam" id="PF02494">
    <property type="entry name" value="HYR"/>
    <property type="match status" value="2"/>
</dbReference>
<dbReference type="FunFam" id="2.10.25.10:FF:000066">
    <property type="entry name" value="FAT atypical cadherin 4"/>
    <property type="match status" value="1"/>
</dbReference>
<dbReference type="PROSITE" id="PS00010">
    <property type="entry name" value="ASX_HYDROXYL"/>
    <property type="match status" value="7"/>
</dbReference>
<feature type="domain" description="EGF-like" evidence="18">
    <location>
        <begin position="1290"/>
        <end position="1326"/>
    </location>
</feature>
<dbReference type="InterPro" id="IPR001881">
    <property type="entry name" value="EGF-like_Ca-bd_dom"/>
</dbReference>
<dbReference type="GO" id="GO:0005886">
    <property type="term" value="C:plasma membrane"/>
    <property type="evidence" value="ECO:0007669"/>
    <property type="project" value="UniProtKB-SubCell"/>
</dbReference>
<dbReference type="InterPro" id="IPR051277">
    <property type="entry name" value="SEZ6_CSMD_C4BPB_Regulators"/>
</dbReference>
<dbReference type="KEGG" id="aten:116305366"/>
<gene>
    <name evidence="23" type="primary">LOC116305366</name>
</gene>